<feature type="transmembrane region" description="Helical" evidence="1">
    <location>
        <begin position="20"/>
        <end position="50"/>
    </location>
</feature>
<sequence>MSALEPDELDDKDFEGRPSGYTFFLSFLLALMGNWFMGLINLVVGLALVLEWRQTRSGQLPPIQWRGGCSGR</sequence>
<organism evidence="2 3">
    <name type="scientific">Aegilops tauschii subsp. strangulata</name>
    <name type="common">Goatgrass</name>
    <dbReference type="NCBI Taxonomy" id="200361"/>
    <lineage>
        <taxon>Eukaryota</taxon>
        <taxon>Viridiplantae</taxon>
        <taxon>Streptophyta</taxon>
        <taxon>Embryophyta</taxon>
        <taxon>Tracheophyta</taxon>
        <taxon>Spermatophyta</taxon>
        <taxon>Magnoliopsida</taxon>
        <taxon>Liliopsida</taxon>
        <taxon>Poales</taxon>
        <taxon>Poaceae</taxon>
        <taxon>BOP clade</taxon>
        <taxon>Pooideae</taxon>
        <taxon>Triticodae</taxon>
        <taxon>Triticeae</taxon>
        <taxon>Triticinae</taxon>
        <taxon>Aegilops</taxon>
    </lineage>
</organism>
<dbReference type="EnsemblPlants" id="AET3Gv20974100.2">
    <property type="protein sequence ID" value="AET3Gv20974100.2"/>
    <property type="gene ID" value="AET3Gv20974100"/>
</dbReference>
<keyword evidence="1" id="KW-0472">Membrane</keyword>
<accession>A0A453GDV2</accession>
<name>A0A453GDV2_AEGTS</name>
<keyword evidence="1" id="KW-0812">Transmembrane</keyword>
<evidence type="ECO:0000313" key="2">
    <source>
        <dbReference type="EnsemblPlants" id="AET3Gv20974100.2"/>
    </source>
</evidence>
<evidence type="ECO:0000256" key="1">
    <source>
        <dbReference type="SAM" id="Phobius"/>
    </source>
</evidence>
<keyword evidence="1" id="KW-1133">Transmembrane helix</keyword>
<reference evidence="3" key="1">
    <citation type="journal article" date="2014" name="Science">
        <title>Ancient hybridizations among the ancestral genomes of bread wheat.</title>
        <authorList>
            <consortium name="International Wheat Genome Sequencing Consortium,"/>
            <person name="Marcussen T."/>
            <person name="Sandve S.R."/>
            <person name="Heier L."/>
            <person name="Spannagl M."/>
            <person name="Pfeifer M."/>
            <person name="Jakobsen K.S."/>
            <person name="Wulff B.B."/>
            <person name="Steuernagel B."/>
            <person name="Mayer K.F."/>
            <person name="Olsen O.A."/>
        </authorList>
    </citation>
    <scope>NUCLEOTIDE SEQUENCE [LARGE SCALE GENOMIC DNA]</scope>
    <source>
        <strain evidence="3">cv. AL8/78</strain>
    </source>
</reference>
<reference evidence="2" key="5">
    <citation type="journal article" date="2021" name="G3 (Bethesda)">
        <title>Aegilops tauschii genome assembly Aet v5.0 features greater sequence contiguity and improved annotation.</title>
        <authorList>
            <person name="Wang L."/>
            <person name="Zhu T."/>
            <person name="Rodriguez J.C."/>
            <person name="Deal K.R."/>
            <person name="Dubcovsky J."/>
            <person name="McGuire P.E."/>
            <person name="Lux T."/>
            <person name="Spannagl M."/>
            <person name="Mayer K.F.X."/>
            <person name="Baldrich P."/>
            <person name="Meyers B.C."/>
            <person name="Huo N."/>
            <person name="Gu Y.Q."/>
            <person name="Zhou H."/>
            <person name="Devos K.M."/>
            <person name="Bennetzen J.L."/>
            <person name="Unver T."/>
            <person name="Budak H."/>
            <person name="Gulick P.J."/>
            <person name="Galiba G."/>
            <person name="Kalapos B."/>
            <person name="Nelson D.R."/>
            <person name="Li P."/>
            <person name="You F.M."/>
            <person name="Luo M.C."/>
            <person name="Dvorak J."/>
        </authorList>
    </citation>
    <scope>NUCLEOTIDE SEQUENCE [LARGE SCALE GENOMIC DNA]</scope>
    <source>
        <strain evidence="2">cv. AL8/78</strain>
    </source>
</reference>
<protein>
    <submittedName>
        <fullName evidence="2">Uncharacterized protein</fullName>
    </submittedName>
</protein>
<reference evidence="2" key="3">
    <citation type="journal article" date="2017" name="Nature">
        <title>Genome sequence of the progenitor of the wheat D genome Aegilops tauschii.</title>
        <authorList>
            <person name="Luo M.C."/>
            <person name="Gu Y.Q."/>
            <person name="Puiu D."/>
            <person name="Wang H."/>
            <person name="Twardziok S.O."/>
            <person name="Deal K.R."/>
            <person name="Huo N."/>
            <person name="Zhu T."/>
            <person name="Wang L."/>
            <person name="Wang Y."/>
            <person name="McGuire P.E."/>
            <person name="Liu S."/>
            <person name="Long H."/>
            <person name="Ramasamy R.K."/>
            <person name="Rodriguez J.C."/>
            <person name="Van S.L."/>
            <person name="Yuan L."/>
            <person name="Wang Z."/>
            <person name="Xia Z."/>
            <person name="Xiao L."/>
            <person name="Anderson O.D."/>
            <person name="Ouyang S."/>
            <person name="Liang Y."/>
            <person name="Zimin A.V."/>
            <person name="Pertea G."/>
            <person name="Qi P."/>
            <person name="Bennetzen J.L."/>
            <person name="Dai X."/>
            <person name="Dawson M.W."/>
            <person name="Muller H.G."/>
            <person name="Kugler K."/>
            <person name="Rivarola-Duarte L."/>
            <person name="Spannagl M."/>
            <person name="Mayer K.F.X."/>
            <person name="Lu F.H."/>
            <person name="Bevan M.W."/>
            <person name="Leroy P."/>
            <person name="Li P."/>
            <person name="You F.M."/>
            <person name="Sun Q."/>
            <person name="Liu Z."/>
            <person name="Lyons E."/>
            <person name="Wicker T."/>
            <person name="Salzberg S.L."/>
            <person name="Devos K.M."/>
            <person name="Dvorak J."/>
        </authorList>
    </citation>
    <scope>NUCLEOTIDE SEQUENCE [LARGE SCALE GENOMIC DNA]</scope>
    <source>
        <strain evidence="2">cv. AL8/78</strain>
    </source>
</reference>
<dbReference type="Proteomes" id="UP000015105">
    <property type="component" value="Chromosome 3D"/>
</dbReference>
<dbReference type="AlphaFoldDB" id="A0A453GDV2"/>
<reference evidence="2" key="4">
    <citation type="submission" date="2019-03" db="UniProtKB">
        <authorList>
            <consortium name="EnsemblPlants"/>
        </authorList>
    </citation>
    <scope>IDENTIFICATION</scope>
</reference>
<dbReference type="Gramene" id="AET3Gv20974100.2">
    <property type="protein sequence ID" value="AET3Gv20974100.2"/>
    <property type="gene ID" value="AET3Gv20974100"/>
</dbReference>
<proteinExistence type="predicted"/>
<reference evidence="3" key="2">
    <citation type="journal article" date="2017" name="Nat. Plants">
        <title>The Aegilops tauschii genome reveals multiple impacts of transposons.</title>
        <authorList>
            <person name="Zhao G."/>
            <person name="Zou C."/>
            <person name="Li K."/>
            <person name="Wang K."/>
            <person name="Li T."/>
            <person name="Gao L."/>
            <person name="Zhang X."/>
            <person name="Wang H."/>
            <person name="Yang Z."/>
            <person name="Liu X."/>
            <person name="Jiang W."/>
            <person name="Mao L."/>
            <person name="Kong X."/>
            <person name="Jiao Y."/>
            <person name="Jia J."/>
        </authorList>
    </citation>
    <scope>NUCLEOTIDE SEQUENCE [LARGE SCALE GENOMIC DNA]</scope>
    <source>
        <strain evidence="3">cv. AL8/78</strain>
    </source>
</reference>
<evidence type="ECO:0000313" key="3">
    <source>
        <dbReference type="Proteomes" id="UP000015105"/>
    </source>
</evidence>
<keyword evidence="3" id="KW-1185">Reference proteome</keyword>